<dbReference type="PANTHER" id="PTHR32432:SF3">
    <property type="entry name" value="ETHANOLAMINE UTILIZATION PROTEIN EUTJ"/>
    <property type="match status" value="1"/>
</dbReference>
<dbReference type="SMART" id="SM00842">
    <property type="entry name" value="FtsA"/>
    <property type="match status" value="1"/>
</dbReference>
<feature type="domain" description="SHS2" evidence="1">
    <location>
        <begin position="15"/>
        <end position="183"/>
    </location>
</feature>
<dbReference type="Pfam" id="PF11104">
    <property type="entry name" value="PilM_2"/>
    <property type="match status" value="1"/>
</dbReference>
<accession>A0A4S8F3J1</accession>
<dbReference type="GO" id="GO:0051301">
    <property type="term" value="P:cell division"/>
    <property type="evidence" value="ECO:0007669"/>
    <property type="project" value="InterPro"/>
</dbReference>
<sequence length="358" mass="38250">MGSPRSLFGSRQQPMLGIDISASSLKLVELGGSRDGKVTVERAAIERLEKGWVSEGNIENFDEVAEALRRLVKKSGTKTRRAAFALPSSSVITRKIVLPAGLSDEELEIQVESEASHYIPFSLDEVSLDFCVVGASKNSSDDVEILIAASRKDKVQDRQGLAEAAGLTAAVLDIESYASHVAIARLAKGWPKSSEQPLVALVEVGGASSNLLVTQGDEILFEREQSFGGAQLTQAIARHYGISAEEAENKKRNADLPEDFPVAVLRPYVSGLTQEIARALQLFYTSSQFNAVDRILLAGGGSSVAGLAAAVTQATETACQVVSPFEGMEMGGGVRMKNIMKEASTYLTATGLALRRFD</sequence>
<dbReference type="EMBL" id="STFG01000010">
    <property type="protein sequence ID" value="THU00684.1"/>
    <property type="molecule type" value="Genomic_DNA"/>
</dbReference>
<dbReference type="InterPro" id="IPR050696">
    <property type="entry name" value="FtsA/MreB"/>
</dbReference>
<dbReference type="Gene3D" id="3.30.1490.300">
    <property type="match status" value="1"/>
</dbReference>
<dbReference type="SUPFAM" id="SSF53067">
    <property type="entry name" value="Actin-like ATPase domain"/>
    <property type="match status" value="2"/>
</dbReference>
<dbReference type="CDD" id="cd24049">
    <property type="entry name" value="ASKHA_NBD_PilM"/>
    <property type="match status" value="1"/>
</dbReference>
<keyword evidence="3" id="KW-1185">Reference proteome</keyword>
<dbReference type="InterPro" id="IPR003494">
    <property type="entry name" value="SHS2_FtsA"/>
</dbReference>
<proteinExistence type="predicted"/>
<protein>
    <submittedName>
        <fullName evidence="2">Pilus assembly protein PilM</fullName>
    </submittedName>
</protein>
<dbReference type="Proteomes" id="UP000308917">
    <property type="component" value="Unassembled WGS sequence"/>
</dbReference>
<dbReference type="InterPro" id="IPR043129">
    <property type="entry name" value="ATPase_NBD"/>
</dbReference>
<gene>
    <name evidence="2" type="ORF">E9531_10475</name>
</gene>
<dbReference type="Gene3D" id="3.30.420.40">
    <property type="match status" value="2"/>
</dbReference>
<dbReference type="PIRSF" id="PIRSF019169">
    <property type="entry name" value="PilM"/>
    <property type="match status" value="1"/>
</dbReference>
<dbReference type="AlphaFoldDB" id="A0A4S8F3J1"/>
<reference evidence="2 3" key="1">
    <citation type="journal article" date="2015" name="Antonie Van Leeuwenhoek">
        <title>Lampropedia puyangensis sp. nov., isolated from symptomatic bark of Populus ? euramericana canker and emended description of Lampropedia hyalina (Ehrenberg 1832) Lee et al. 2004.</title>
        <authorList>
            <person name="Li Y."/>
            <person name="Wang T."/>
            <person name="Piao C.G."/>
            <person name="Wang L.F."/>
            <person name="Tian G.Z."/>
            <person name="Zhu T.H."/>
            <person name="Guo M.W."/>
        </authorList>
    </citation>
    <scope>NUCLEOTIDE SEQUENCE [LARGE SCALE GENOMIC DNA]</scope>
    <source>
        <strain evidence="2 3">2-bin</strain>
    </source>
</reference>
<comment type="caution">
    <text evidence="2">The sequence shown here is derived from an EMBL/GenBank/DDBJ whole genome shotgun (WGS) entry which is preliminary data.</text>
</comment>
<organism evidence="2 3">
    <name type="scientific">Lampropedia puyangensis</name>
    <dbReference type="NCBI Taxonomy" id="1330072"/>
    <lineage>
        <taxon>Bacteria</taxon>
        <taxon>Pseudomonadati</taxon>
        <taxon>Pseudomonadota</taxon>
        <taxon>Betaproteobacteria</taxon>
        <taxon>Burkholderiales</taxon>
        <taxon>Comamonadaceae</taxon>
        <taxon>Lampropedia</taxon>
    </lineage>
</organism>
<name>A0A4S8F3J1_9BURK</name>
<dbReference type="PANTHER" id="PTHR32432">
    <property type="entry name" value="CELL DIVISION PROTEIN FTSA-RELATED"/>
    <property type="match status" value="1"/>
</dbReference>
<dbReference type="NCBIfam" id="TIGR01175">
    <property type="entry name" value="pilM"/>
    <property type="match status" value="1"/>
</dbReference>
<evidence type="ECO:0000313" key="2">
    <source>
        <dbReference type="EMBL" id="THU00684.1"/>
    </source>
</evidence>
<dbReference type="InterPro" id="IPR005883">
    <property type="entry name" value="PilM"/>
</dbReference>
<dbReference type="OrthoDB" id="9773403at2"/>
<evidence type="ECO:0000259" key="1">
    <source>
        <dbReference type="SMART" id="SM00842"/>
    </source>
</evidence>
<evidence type="ECO:0000313" key="3">
    <source>
        <dbReference type="Proteomes" id="UP000308917"/>
    </source>
</evidence>